<organism evidence="2 3">
    <name type="scientific">Candidatus Methylophosphatis roskildensis</name>
    <dbReference type="NCBI Taxonomy" id="2899263"/>
    <lineage>
        <taxon>Bacteria</taxon>
        <taxon>Pseudomonadati</taxon>
        <taxon>Pseudomonadota</taxon>
        <taxon>Betaproteobacteria</taxon>
        <taxon>Nitrosomonadales</taxon>
        <taxon>Sterolibacteriaceae</taxon>
        <taxon>Candidatus Methylophosphatis</taxon>
    </lineage>
</organism>
<dbReference type="EMBL" id="JADJEV010000004">
    <property type="protein sequence ID" value="MBK6974535.1"/>
    <property type="molecule type" value="Genomic_DNA"/>
</dbReference>
<evidence type="ECO:0000256" key="1">
    <source>
        <dbReference type="SAM" id="MobiDB-lite"/>
    </source>
</evidence>
<evidence type="ECO:0000313" key="3">
    <source>
        <dbReference type="Proteomes" id="UP000807785"/>
    </source>
</evidence>
<accession>A0A9D7E0Y6</accession>
<name>A0A9D7E0Y6_9PROT</name>
<dbReference type="AlphaFoldDB" id="A0A9D7E0Y6"/>
<reference evidence="2" key="1">
    <citation type="submission" date="2020-10" db="EMBL/GenBank/DDBJ databases">
        <title>Connecting structure to function with the recovery of over 1000 high-quality activated sludge metagenome-assembled genomes encoding full-length rRNA genes using long-read sequencing.</title>
        <authorList>
            <person name="Singleton C.M."/>
            <person name="Petriglieri F."/>
            <person name="Kristensen J.M."/>
            <person name="Kirkegaard R.H."/>
            <person name="Michaelsen T.Y."/>
            <person name="Andersen M.H."/>
            <person name="Karst S.M."/>
            <person name="Dueholm M.S."/>
            <person name="Nielsen P.H."/>
            <person name="Albertsen M."/>
        </authorList>
    </citation>
    <scope>NUCLEOTIDE SEQUENCE</scope>
    <source>
        <strain evidence="2">Bjer_18-Q3-R1-45_BAT3C.347</strain>
    </source>
</reference>
<comment type="caution">
    <text evidence="2">The sequence shown here is derived from an EMBL/GenBank/DDBJ whole genome shotgun (WGS) entry which is preliminary data.</text>
</comment>
<feature type="region of interest" description="Disordered" evidence="1">
    <location>
        <begin position="22"/>
        <end position="60"/>
    </location>
</feature>
<proteinExistence type="predicted"/>
<gene>
    <name evidence="2" type="ORF">IPH26_16855</name>
</gene>
<sequence>MTHNSSNTIEIDEIEFTAAYGTAIATTRPRQTDIRSHQQEPHPEAGGNLTSDVDDATSAD</sequence>
<feature type="compositionally biased region" description="Basic and acidic residues" evidence="1">
    <location>
        <begin position="30"/>
        <end position="43"/>
    </location>
</feature>
<protein>
    <submittedName>
        <fullName evidence="2">Uncharacterized protein</fullName>
    </submittedName>
</protein>
<dbReference type="Proteomes" id="UP000807785">
    <property type="component" value="Unassembled WGS sequence"/>
</dbReference>
<evidence type="ECO:0000313" key="2">
    <source>
        <dbReference type="EMBL" id="MBK6974535.1"/>
    </source>
</evidence>